<dbReference type="SMART" id="SM00213">
    <property type="entry name" value="UBQ"/>
    <property type="match status" value="1"/>
</dbReference>
<keyword evidence="4 7" id="KW-0472">Membrane</keyword>
<dbReference type="InterPro" id="IPR039751">
    <property type="entry name" value="HERPUD1/2"/>
</dbReference>
<dbReference type="SUPFAM" id="SSF54236">
    <property type="entry name" value="Ubiquitin-like"/>
    <property type="match status" value="1"/>
</dbReference>
<evidence type="ECO:0000256" key="1">
    <source>
        <dbReference type="ARBA" id="ARBA00004370"/>
    </source>
</evidence>
<protein>
    <recommendedName>
        <fullName evidence="8">Ubiquitin-like domain-containing protein</fullName>
    </recommendedName>
</protein>
<dbReference type="InterPro" id="IPR000626">
    <property type="entry name" value="Ubiquitin-like_dom"/>
</dbReference>
<dbReference type="EMBL" id="OZ034827">
    <property type="protein sequence ID" value="CAL1683060.1"/>
    <property type="molecule type" value="Genomic_DNA"/>
</dbReference>
<evidence type="ECO:0000256" key="3">
    <source>
        <dbReference type="ARBA" id="ARBA00022989"/>
    </source>
</evidence>
<dbReference type="InterPro" id="IPR029071">
    <property type="entry name" value="Ubiquitin-like_domsf"/>
</dbReference>
<dbReference type="Proteomes" id="UP001497644">
    <property type="component" value="Chromosome 4"/>
</dbReference>
<dbReference type="FunFam" id="3.10.20.90:FF:000046">
    <property type="entry name" value="Homocysteine-responsive endoplasmic reticulum-resident ubiquitin-like domain member 2 protein"/>
    <property type="match status" value="1"/>
</dbReference>
<evidence type="ECO:0000256" key="5">
    <source>
        <dbReference type="ARBA" id="ARBA00023230"/>
    </source>
</evidence>
<dbReference type="PANTHER" id="PTHR12943:SF27">
    <property type="entry name" value="HOMOCYSTEINE-INDUCED ENDOPLASMIC RETICULUM PROTEIN, ISOFORM A"/>
    <property type="match status" value="1"/>
</dbReference>
<dbReference type="AlphaFoldDB" id="A0AAV2NRG6"/>
<evidence type="ECO:0000256" key="7">
    <source>
        <dbReference type="SAM" id="Phobius"/>
    </source>
</evidence>
<evidence type="ECO:0000313" key="9">
    <source>
        <dbReference type="EMBL" id="CAL1683060.1"/>
    </source>
</evidence>
<organism evidence="9 10">
    <name type="scientific">Lasius platythorax</name>
    <dbReference type="NCBI Taxonomy" id="488582"/>
    <lineage>
        <taxon>Eukaryota</taxon>
        <taxon>Metazoa</taxon>
        <taxon>Ecdysozoa</taxon>
        <taxon>Arthropoda</taxon>
        <taxon>Hexapoda</taxon>
        <taxon>Insecta</taxon>
        <taxon>Pterygota</taxon>
        <taxon>Neoptera</taxon>
        <taxon>Endopterygota</taxon>
        <taxon>Hymenoptera</taxon>
        <taxon>Apocrita</taxon>
        <taxon>Aculeata</taxon>
        <taxon>Formicoidea</taxon>
        <taxon>Formicidae</taxon>
        <taxon>Formicinae</taxon>
        <taxon>Lasius</taxon>
        <taxon>Lasius</taxon>
    </lineage>
</organism>
<dbReference type="Gene3D" id="3.10.20.90">
    <property type="entry name" value="Phosphatidylinositol 3-kinase Catalytic Subunit, Chain A, domain 1"/>
    <property type="match status" value="1"/>
</dbReference>
<proteinExistence type="predicted"/>
<evidence type="ECO:0000256" key="2">
    <source>
        <dbReference type="ARBA" id="ARBA00022692"/>
    </source>
</evidence>
<dbReference type="GO" id="GO:0030968">
    <property type="term" value="P:endoplasmic reticulum unfolded protein response"/>
    <property type="evidence" value="ECO:0007669"/>
    <property type="project" value="TreeGrafter"/>
</dbReference>
<dbReference type="PANTHER" id="PTHR12943">
    <property type="entry name" value="HOMOCYSTEINE-RESPONSIVE ENDOPLASMIC RETICULUM-RESIDENT UNIQUITIN-LIKE DOMAIN HERPUD PROTEIN FAMILY MEMBER"/>
    <property type="match status" value="1"/>
</dbReference>
<name>A0AAV2NRG6_9HYME</name>
<gene>
    <name evidence="9" type="ORF">LPLAT_LOCUS8867</name>
</gene>
<evidence type="ECO:0000313" key="10">
    <source>
        <dbReference type="Proteomes" id="UP001497644"/>
    </source>
</evidence>
<feature type="region of interest" description="Disordered" evidence="6">
    <location>
        <begin position="326"/>
        <end position="350"/>
    </location>
</feature>
<dbReference type="CDD" id="cd01790">
    <property type="entry name" value="Ubl_HERP"/>
    <property type="match status" value="1"/>
</dbReference>
<evidence type="ECO:0000256" key="6">
    <source>
        <dbReference type="SAM" id="MobiDB-lite"/>
    </source>
</evidence>
<reference evidence="9" key="1">
    <citation type="submission" date="2024-04" db="EMBL/GenBank/DDBJ databases">
        <authorList>
            <consortium name="Molecular Ecology Group"/>
        </authorList>
    </citation>
    <scope>NUCLEOTIDE SEQUENCE</scope>
</reference>
<evidence type="ECO:0000259" key="8">
    <source>
        <dbReference type="PROSITE" id="PS50053"/>
    </source>
</evidence>
<keyword evidence="3 7" id="KW-1133">Transmembrane helix</keyword>
<keyword evidence="5" id="KW-0834">Unfolded protein response</keyword>
<keyword evidence="10" id="KW-1185">Reference proteome</keyword>
<evidence type="ECO:0000256" key="4">
    <source>
        <dbReference type="ARBA" id="ARBA00023136"/>
    </source>
</evidence>
<accession>A0AAV2NRG6</accession>
<dbReference type="GO" id="GO:0016020">
    <property type="term" value="C:membrane"/>
    <property type="evidence" value="ECO:0007669"/>
    <property type="project" value="UniProtKB-SubCell"/>
</dbReference>
<dbReference type="PROSITE" id="PS50053">
    <property type="entry name" value="UBIQUITIN_2"/>
    <property type="match status" value="1"/>
</dbReference>
<feature type="domain" description="Ubiquitin-like" evidence="8">
    <location>
        <begin position="6"/>
        <end position="67"/>
    </location>
</feature>
<feature type="transmembrane region" description="Helical" evidence="7">
    <location>
        <begin position="274"/>
        <end position="292"/>
    </location>
</feature>
<keyword evidence="2 7" id="KW-0812">Transmembrane</keyword>
<sequence length="377" mass="42524">MAEAAVNLIIKAPNQQIKDQVVRCDLGWTIGRLKEYLSEVYPSKPESSHQKLIYSGQLLKDSAQLKDILRQRDGSEDQAYTVHLVCAPQKTCITKTTSDKNLTIEKNADTASSVRNSHIRSNSVQNQNHENANVTAPQPQQMYLPQQYFDPRNSQQLAWMQQAYTHYFTQYMQLMAAQGIQLQASIPYLQQMNINTNDNTPQHTYASNNNNNNNVVDEQAAQPAAQDAADINAGNNGAAEDAAFNRDWLDFFYTLSRIVVLFGIVYFYSSPLRFLIVTFLGFAIYLYQGGFFRVQPILLGENNNGRVDNNNQVLQNEAMGPQAVPQQQNLQVPTPQPEARTNANEENEEQRPGALAFTWTFFSSFFASLIPDQPNVI</sequence>
<comment type="subcellular location">
    <subcellularLocation>
        <location evidence="1">Membrane</location>
    </subcellularLocation>
</comment>